<dbReference type="Proteomes" id="UP000747074">
    <property type="component" value="Unassembled WGS sequence"/>
</dbReference>
<dbReference type="EMBL" id="DYVL01000123">
    <property type="protein sequence ID" value="HJG12299.1"/>
    <property type="molecule type" value="Genomic_DNA"/>
</dbReference>
<evidence type="ECO:0000313" key="1">
    <source>
        <dbReference type="EMBL" id="HJG12299.1"/>
    </source>
</evidence>
<reference evidence="1" key="1">
    <citation type="journal article" date="2021" name="PeerJ">
        <title>Extensive microbial diversity within the chicken gut microbiome revealed by metagenomics and culture.</title>
        <authorList>
            <person name="Gilroy R."/>
            <person name="Ravi A."/>
            <person name="Getino M."/>
            <person name="Pursley I."/>
            <person name="Horton D.L."/>
            <person name="Alikhan N.F."/>
            <person name="Baker D."/>
            <person name="Gharbi K."/>
            <person name="Hall N."/>
            <person name="Watson M."/>
            <person name="Adriaenssens E.M."/>
            <person name="Foster-Nyarko E."/>
            <person name="Jarju S."/>
            <person name="Secka A."/>
            <person name="Antonio M."/>
            <person name="Oren A."/>
            <person name="Chaudhuri R.R."/>
            <person name="La Ragione R."/>
            <person name="Hildebrand F."/>
            <person name="Pallen M.J."/>
        </authorList>
    </citation>
    <scope>NUCLEOTIDE SEQUENCE</scope>
    <source>
        <strain evidence="1">CHK154-13316</strain>
    </source>
</reference>
<gene>
    <name evidence="1" type="ORF">K8V07_10250</name>
</gene>
<accession>A0A921I7P0</accession>
<proteinExistence type="predicted"/>
<dbReference type="AlphaFoldDB" id="A0A921I7P0"/>
<sequence length="375" mass="44199">MNRRIIIVSHEPLTKRNYSVLNIDGYIQRGLIVEYWDITKILSGIEYLPDTIQTDIVKRIANINRFNEEIKKVEQNDDCIFILEFPLSWKNRRLILLLSQSAKKIFQINFYANTSLNMTLKEKLIDALYENLVLKIKNKIAYAAFGIFKKIHNISIQSISSKSDSNLKINHPDYESYRDIKGYPVVLGKYMVFIDTFFPYHPDFKYLHDNDLSYLSSSYFNSLNTFFEYLEFTYNMPMVIAAHPKAEYTNEFGDRQIIKYETLNLIRFAETVFIHASNAISYIVLANKPFVFISNDAYSSVNFLNNRLHRLAELFHAKVENVDTDKNVCINRLNGEDRKKYIYTYLTDEKIEKYKNIDLLMSYFKNENKCNNTSL</sequence>
<name>A0A921I7P0_9BACE</name>
<protein>
    <submittedName>
        <fullName evidence="1">Uncharacterized protein</fullName>
    </submittedName>
</protein>
<evidence type="ECO:0000313" key="2">
    <source>
        <dbReference type="Proteomes" id="UP000747074"/>
    </source>
</evidence>
<organism evidence="1 2">
    <name type="scientific">Bacteroides xylanisolvens</name>
    <dbReference type="NCBI Taxonomy" id="371601"/>
    <lineage>
        <taxon>Bacteria</taxon>
        <taxon>Pseudomonadati</taxon>
        <taxon>Bacteroidota</taxon>
        <taxon>Bacteroidia</taxon>
        <taxon>Bacteroidales</taxon>
        <taxon>Bacteroidaceae</taxon>
        <taxon>Bacteroides</taxon>
    </lineage>
</organism>
<comment type="caution">
    <text evidence="1">The sequence shown here is derived from an EMBL/GenBank/DDBJ whole genome shotgun (WGS) entry which is preliminary data.</text>
</comment>
<reference evidence="1" key="2">
    <citation type="submission" date="2021-09" db="EMBL/GenBank/DDBJ databases">
        <authorList>
            <person name="Gilroy R."/>
        </authorList>
    </citation>
    <scope>NUCLEOTIDE SEQUENCE</scope>
    <source>
        <strain evidence="1">CHK154-13316</strain>
    </source>
</reference>